<evidence type="ECO:0000256" key="1">
    <source>
        <dbReference type="ARBA" id="ARBA00004141"/>
    </source>
</evidence>
<feature type="transmembrane region" description="Helical" evidence="6">
    <location>
        <begin position="72"/>
        <end position="96"/>
    </location>
</feature>
<keyword evidence="4 6" id="KW-1133">Transmembrane helix</keyword>
<feature type="domain" description="EamA" evidence="7">
    <location>
        <begin position="15"/>
        <end position="143"/>
    </location>
</feature>
<evidence type="ECO:0000256" key="2">
    <source>
        <dbReference type="ARBA" id="ARBA00009853"/>
    </source>
</evidence>
<feature type="transmembrane region" description="Helical" evidence="6">
    <location>
        <begin position="216"/>
        <end position="238"/>
    </location>
</feature>
<dbReference type="Pfam" id="PF00892">
    <property type="entry name" value="EamA"/>
    <property type="match status" value="2"/>
</dbReference>
<evidence type="ECO:0000313" key="8">
    <source>
        <dbReference type="EMBL" id="MBB3938481.1"/>
    </source>
</evidence>
<keyword evidence="3 6" id="KW-0812">Transmembrane</keyword>
<feature type="transmembrane region" description="Helical" evidence="6">
    <location>
        <begin position="156"/>
        <end position="176"/>
    </location>
</feature>
<dbReference type="Gene3D" id="1.10.3730.20">
    <property type="match status" value="1"/>
</dbReference>
<reference evidence="8 9" key="1">
    <citation type="submission" date="2020-08" db="EMBL/GenBank/DDBJ databases">
        <title>Genomic Encyclopedia of Type Strains, Phase IV (KMG-IV): sequencing the most valuable type-strain genomes for metagenomic binning, comparative biology and taxonomic classification.</title>
        <authorList>
            <person name="Goeker M."/>
        </authorList>
    </citation>
    <scope>NUCLEOTIDE SEQUENCE [LARGE SCALE GENOMIC DNA]</scope>
    <source>
        <strain evidence="8 9">DSM 27568</strain>
    </source>
</reference>
<name>A0A7W6BUY5_9SPHN</name>
<comment type="caution">
    <text evidence="8">The sequence shown here is derived from an EMBL/GenBank/DDBJ whole genome shotgun (WGS) entry which is preliminary data.</text>
</comment>
<dbReference type="SUPFAM" id="SSF103481">
    <property type="entry name" value="Multidrug resistance efflux transporter EmrE"/>
    <property type="match status" value="2"/>
</dbReference>
<dbReference type="GO" id="GO:0016020">
    <property type="term" value="C:membrane"/>
    <property type="evidence" value="ECO:0007669"/>
    <property type="project" value="UniProtKB-SubCell"/>
</dbReference>
<evidence type="ECO:0000259" key="7">
    <source>
        <dbReference type="Pfam" id="PF00892"/>
    </source>
</evidence>
<keyword evidence="5 6" id="KW-0472">Membrane</keyword>
<proteinExistence type="inferred from homology"/>
<comment type="subcellular location">
    <subcellularLocation>
        <location evidence="1">Membrane</location>
        <topology evidence="1">Multi-pass membrane protein</topology>
    </subcellularLocation>
</comment>
<feature type="transmembrane region" description="Helical" evidence="6">
    <location>
        <begin position="271"/>
        <end position="288"/>
    </location>
</feature>
<dbReference type="EMBL" id="JACIDY010000001">
    <property type="protein sequence ID" value="MBB3938481.1"/>
    <property type="molecule type" value="Genomic_DNA"/>
</dbReference>
<feature type="transmembrane region" description="Helical" evidence="6">
    <location>
        <begin position="37"/>
        <end position="60"/>
    </location>
</feature>
<feature type="transmembrane region" description="Helical" evidence="6">
    <location>
        <begin position="102"/>
        <end position="120"/>
    </location>
</feature>
<evidence type="ECO:0000256" key="5">
    <source>
        <dbReference type="ARBA" id="ARBA00023136"/>
    </source>
</evidence>
<dbReference type="PANTHER" id="PTHR22911:SF6">
    <property type="entry name" value="SOLUTE CARRIER FAMILY 35 MEMBER G1"/>
    <property type="match status" value="1"/>
</dbReference>
<protein>
    <submittedName>
        <fullName evidence="8">S-adenosylmethionine uptake transporter</fullName>
    </submittedName>
</protein>
<feature type="transmembrane region" description="Helical" evidence="6">
    <location>
        <begin position="188"/>
        <end position="210"/>
    </location>
</feature>
<feature type="transmembrane region" description="Helical" evidence="6">
    <location>
        <begin position="127"/>
        <end position="144"/>
    </location>
</feature>
<dbReference type="PANTHER" id="PTHR22911">
    <property type="entry name" value="ACYL-MALONYL CONDENSING ENZYME-RELATED"/>
    <property type="match status" value="1"/>
</dbReference>
<sequence length="301" mass="31554">MATTAPITHRFAPVLAVSVGIALFSGMDAAIKGGSLAVGVYTALVLRNMMGLGMILPVWLLRARRRPPPEVIRLHIIRSVVSAGMAILFFVAIVRLPIAEGIAITFIAPLIALLLAGVFLKERIHRRAIFASLLGLAGVGVIVGDRLGVTEANPQVVIGVTAAIVSALLYAANLVLQRKLSQQAGAVEVALFQNLVIAVLLGLAAPWLFVPPTLPALGLIAIGAACGTAALSLFAWGYARAEAQVLVPIEYSAFIWAALFGWVFFHEPVGAVTLAGTALIVLGCWIGTRHDPQGPTEQTAV</sequence>
<accession>A0A7W6BUY5</accession>
<dbReference type="AlphaFoldDB" id="A0A7W6BUY5"/>
<dbReference type="Proteomes" id="UP000561459">
    <property type="component" value="Unassembled WGS sequence"/>
</dbReference>
<feature type="domain" description="EamA" evidence="7">
    <location>
        <begin position="158"/>
        <end position="286"/>
    </location>
</feature>
<gene>
    <name evidence="8" type="ORF">GGR39_000110</name>
</gene>
<dbReference type="InterPro" id="IPR000620">
    <property type="entry name" value="EamA_dom"/>
</dbReference>
<dbReference type="InterPro" id="IPR037185">
    <property type="entry name" value="EmrE-like"/>
</dbReference>
<dbReference type="RefSeq" id="WP_183615433.1">
    <property type="nucleotide sequence ID" value="NZ_JACIDY010000001.1"/>
</dbReference>
<feature type="transmembrane region" description="Helical" evidence="6">
    <location>
        <begin position="245"/>
        <end position="265"/>
    </location>
</feature>
<evidence type="ECO:0000313" key="9">
    <source>
        <dbReference type="Proteomes" id="UP000561459"/>
    </source>
</evidence>
<evidence type="ECO:0000256" key="3">
    <source>
        <dbReference type="ARBA" id="ARBA00022692"/>
    </source>
</evidence>
<comment type="similarity">
    <text evidence="2">Belongs to the drug/metabolite transporter (DMT) superfamily. 10 TMS drug/metabolite exporter (DME) (TC 2.A.7.3) family.</text>
</comment>
<keyword evidence="9" id="KW-1185">Reference proteome</keyword>
<feature type="transmembrane region" description="Helical" evidence="6">
    <location>
        <begin position="12"/>
        <end position="31"/>
    </location>
</feature>
<evidence type="ECO:0000256" key="4">
    <source>
        <dbReference type="ARBA" id="ARBA00022989"/>
    </source>
</evidence>
<organism evidence="8 9">
    <name type="scientific">Novosphingobium fluoreni</name>
    <dbReference type="NCBI Taxonomy" id="1391222"/>
    <lineage>
        <taxon>Bacteria</taxon>
        <taxon>Pseudomonadati</taxon>
        <taxon>Pseudomonadota</taxon>
        <taxon>Alphaproteobacteria</taxon>
        <taxon>Sphingomonadales</taxon>
        <taxon>Sphingomonadaceae</taxon>
        <taxon>Novosphingobium</taxon>
    </lineage>
</organism>
<evidence type="ECO:0000256" key="6">
    <source>
        <dbReference type="SAM" id="Phobius"/>
    </source>
</evidence>